<dbReference type="Pfam" id="PF00102">
    <property type="entry name" value="Y_phosphatase"/>
    <property type="match status" value="1"/>
</dbReference>
<dbReference type="Proteomes" id="UP001497482">
    <property type="component" value="Chromosome 2"/>
</dbReference>
<dbReference type="InterPro" id="IPR000387">
    <property type="entry name" value="Tyr_Pase_dom"/>
</dbReference>
<dbReference type="GO" id="GO:0004725">
    <property type="term" value="F:protein tyrosine phosphatase activity"/>
    <property type="evidence" value="ECO:0007669"/>
    <property type="project" value="UniProtKB-EC"/>
</dbReference>
<dbReference type="PANTHER" id="PTHR19134:SF534">
    <property type="entry name" value="LD27988P"/>
    <property type="match status" value="1"/>
</dbReference>
<feature type="domain" description="Tyrosine specific protein phosphatases" evidence="4">
    <location>
        <begin position="145"/>
        <end position="219"/>
    </location>
</feature>
<keyword evidence="2" id="KW-0378">Hydrolase</keyword>
<dbReference type="EMBL" id="OZ035824">
    <property type="protein sequence ID" value="CAL1592008.1"/>
    <property type="molecule type" value="Genomic_DNA"/>
</dbReference>
<dbReference type="PRINTS" id="PR00700">
    <property type="entry name" value="PRTYPHPHTASE"/>
</dbReference>
<dbReference type="FunFam" id="3.90.190.10:FF:000013">
    <property type="entry name" value="receptor-type tyrosine-protein phosphatase zeta isoform X1"/>
    <property type="match status" value="1"/>
</dbReference>
<evidence type="ECO:0000313" key="6">
    <source>
        <dbReference type="Proteomes" id="UP001497482"/>
    </source>
</evidence>
<dbReference type="SMART" id="SM00404">
    <property type="entry name" value="PTPc_motif"/>
    <property type="match status" value="1"/>
</dbReference>
<evidence type="ECO:0000259" key="4">
    <source>
        <dbReference type="PROSITE" id="PS50056"/>
    </source>
</evidence>
<gene>
    <name evidence="5" type="ORF">KC01_LOCUS21327</name>
</gene>
<evidence type="ECO:0000256" key="2">
    <source>
        <dbReference type="ARBA" id="ARBA00022912"/>
    </source>
</evidence>
<dbReference type="EC" id="3.1.3.48" evidence="1"/>
<dbReference type="SUPFAM" id="SSF52799">
    <property type="entry name" value="(Phosphotyrosine protein) phosphatases II"/>
    <property type="match status" value="1"/>
</dbReference>
<sequence>MALSERSRVRLLTSVGETSDYINASYITGYRQSKEFIITQKPLPHTVKDFWRMIWDHNAQLIVSLPGPTTFEEVAESCAFWPRKGEPISYEAFTVTQKSENHICLSNEDMLVVQEYVLEATQDDYMLEVRHYRAPRWPNPDSPISNTFELLHLLKEETHTKEGPTVVHDDVGGVTAGTFCTLLSLSRELEEDQALDVFQAAKLTNLMRPGVFSDLDQFQFLYSAMLSLVGKQEDERALHCSDNNGTIVVGSTSTAESLESLV</sequence>
<evidence type="ECO:0000256" key="1">
    <source>
        <dbReference type="ARBA" id="ARBA00013064"/>
    </source>
</evidence>
<proteinExistence type="predicted"/>
<organism evidence="5 6">
    <name type="scientific">Knipowitschia caucasica</name>
    <name type="common">Caucasian dwarf goby</name>
    <name type="synonym">Pomatoschistus caucasicus</name>
    <dbReference type="NCBI Taxonomy" id="637954"/>
    <lineage>
        <taxon>Eukaryota</taxon>
        <taxon>Metazoa</taxon>
        <taxon>Chordata</taxon>
        <taxon>Craniata</taxon>
        <taxon>Vertebrata</taxon>
        <taxon>Euteleostomi</taxon>
        <taxon>Actinopterygii</taxon>
        <taxon>Neopterygii</taxon>
        <taxon>Teleostei</taxon>
        <taxon>Neoteleostei</taxon>
        <taxon>Acanthomorphata</taxon>
        <taxon>Gobiaria</taxon>
        <taxon>Gobiiformes</taxon>
        <taxon>Gobioidei</taxon>
        <taxon>Gobiidae</taxon>
        <taxon>Gobiinae</taxon>
        <taxon>Knipowitschia</taxon>
    </lineage>
</organism>
<keyword evidence="6" id="KW-1185">Reference proteome</keyword>
<accession>A0AAV2KTF1</accession>
<dbReference type="InterPro" id="IPR029021">
    <property type="entry name" value="Prot-tyrosine_phosphatase-like"/>
</dbReference>
<protein>
    <recommendedName>
        <fullName evidence="1">protein-tyrosine-phosphatase</fullName>
        <ecNumber evidence="1">3.1.3.48</ecNumber>
    </recommendedName>
</protein>
<feature type="domain" description="Tyrosine-protein phosphatase" evidence="3">
    <location>
        <begin position="1"/>
        <end position="228"/>
    </location>
</feature>
<evidence type="ECO:0000313" key="5">
    <source>
        <dbReference type="EMBL" id="CAL1592008.1"/>
    </source>
</evidence>
<dbReference type="Gene3D" id="3.90.190.10">
    <property type="entry name" value="Protein tyrosine phosphatase superfamily"/>
    <property type="match status" value="1"/>
</dbReference>
<dbReference type="PANTHER" id="PTHR19134">
    <property type="entry name" value="RECEPTOR-TYPE TYROSINE-PROTEIN PHOSPHATASE"/>
    <property type="match status" value="1"/>
</dbReference>
<dbReference type="PROSITE" id="PS50056">
    <property type="entry name" value="TYR_PHOSPHATASE_2"/>
    <property type="match status" value="1"/>
</dbReference>
<dbReference type="SMART" id="SM00194">
    <property type="entry name" value="PTPc"/>
    <property type="match status" value="1"/>
</dbReference>
<reference evidence="5 6" key="1">
    <citation type="submission" date="2024-04" db="EMBL/GenBank/DDBJ databases">
        <authorList>
            <person name="Waldvogel A.-M."/>
            <person name="Schoenle A."/>
        </authorList>
    </citation>
    <scope>NUCLEOTIDE SEQUENCE [LARGE SCALE GENOMIC DNA]</scope>
</reference>
<dbReference type="InterPro" id="IPR000242">
    <property type="entry name" value="PTP_cat"/>
</dbReference>
<evidence type="ECO:0000259" key="3">
    <source>
        <dbReference type="PROSITE" id="PS50055"/>
    </source>
</evidence>
<dbReference type="AlphaFoldDB" id="A0AAV2KTF1"/>
<keyword evidence="2" id="KW-0904">Protein phosphatase</keyword>
<dbReference type="InterPro" id="IPR003595">
    <property type="entry name" value="Tyr_Pase_cat"/>
</dbReference>
<dbReference type="PROSITE" id="PS50055">
    <property type="entry name" value="TYR_PHOSPHATASE_PTP"/>
    <property type="match status" value="1"/>
</dbReference>
<name>A0AAV2KTF1_KNICA</name>
<dbReference type="InterPro" id="IPR050348">
    <property type="entry name" value="Protein-Tyr_Phosphatase"/>
</dbReference>